<organism evidence="2 3">
    <name type="scientific">Protopolystoma xenopodis</name>
    <dbReference type="NCBI Taxonomy" id="117903"/>
    <lineage>
        <taxon>Eukaryota</taxon>
        <taxon>Metazoa</taxon>
        <taxon>Spiralia</taxon>
        <taxon>Lophotrochozoa</taxon>
        <taxon>Platyhelminthes</taxon>
        <taxon>Monogenea</taxon>
        <taxon>Polyopisthocotylea</taxon>
        <taxon>Polystomatidea</taxon>
        <taxon>Polystomatidae</taxon>
        <taxon>Protopolystoma</taxon>
    </lineage>
</organism>
<dbReference type="AlphaFoldDB" id="A0A3S5A331"/>
<feature type="region of interest" description="Disordered" evidence="1">
    <location>
        <begin position="267"/>
        <end position="311"/>
    </location>
</feature>
<protein>
    <submittedName>
        <fullName evidence="2">Uncharacterized protein</fullName>
    </submittedName>
</protein>
<reference evidence="2" key="1">
    <citation type="submission" date="2018-11" db="EMBL/GenBank/DDBJ databases">
        <authorList>
            <consortium name="Pathogen Informatics"/>
        </authorList>
    </citation>
    <scope>NUCLEOTIDE SEQUENCE</scope>
</reference>
<feature type="compositionally biased region" description="Polar residues" evidence="1">
    <location>
        <begin position="295"/>
        <end position="311"/>
    </location>
</feature>
<evidence type="ECO:0000313" key="2">
    <source>
        <dbReference type="EMBL" id="VEL10616.1"/>
    </source>
</evidence>
<comment type="caution">
    <text evidence="2">The sequence shown here is derived from an EMBL/GenBank/DDBJ whole genome shotgun (WGS) entry which is preliminary data.</text>
</comment>
<feature type="compositionally biased region" description="Low complexity" evidence="1">
    <location>
        <begin position="195"/>
        <end position="208"/>
    </location>
</feature>
<evidence type="ECO:0000313" key="3">
    <source>
        <dbReference type="Proteomes" id="UP000784294"/>
    </source>
</evidence>
<feature type="region of interest" description="Disordered" evidence="1">
    <location>
        <begin position="131"/>
        <end position="157"/>
    </location>
</feature>
<sequence>MNSMDFGQGCLIPVHRHGARSASSSPAPLLGHPGSSLSLGQPVPLGPGVSLARTSIPCTLVSNPHTYQQRQPTSQHLAQRCPRHLSHIHDHQHQQLVWCSNQTYLPHYLLPPGISGARAQSMLQTTDPLWQVTQAPPPIPPRTHKISASSPGPDLASGQLATLTAQCLVTSPPTDRSAIDNATASVCPHSVSLSSASSSSSSSLTSHSGATFEPSGQHQRQHRSYLHPHPLQPRHTLQSQQQHLCSLSPVSAPYSFHLCHPASQFTSEQTQITDSQEAIRSSGPDCQNDPAPDLNTDQNQKQPSSIARSVSGQHQLLQSVLPGGSNQATEVFHVAGPNDTKEKEPSIESLVPDAISTCPQLSFSFHSDQSDHIIPETPSPLSESGLLKPLGLIAAQFIPSQFTNIPVNAITIATTMSSALTSATLTSDDLIVPSDEHFSGAATHLQTQCGIAPHLEASVSADLVTRQHSPPSRPLCFHSRQQQQLAYNHPCEECPSFQHQPFIHNSVNHSHQNRQQQQQLPQHRHHRPQPQPICSTSSANSAPLSPSDPANSEAFCSVLHTFD</sequence>
<feature type="region of interest" description="Disordered" evidence="1">
    <location>
        <begin position="508"/>
        <end position="550"/>
    </location>
</feature>
<feature type="compositionally biased region" description="Polar residues" evidence="1">
    <location>
        <begin position="533"/>
        <end position="550"/>
    </location>
</feature>
<dbReference type="Proteomes" id="UP000784294">
    <property type="component" value="Unassembled WGS sequence"/>
</dbReference>
<name>A0A3S5A331_9PLAT</name>
<accession>A0A3S5A331</accession>
<feature type="region of interest" description="Disordered" evidence="1">
    <location>
        <begin position="195"/>
        <end position="242"/>
    </location>
</feature>
<evidence type="ECO:0000256" key="1">
    <source>
        <dbReference type="SAM" id="MobiDB-lite"/>
    </source>
</evidence>
<gene>
    <name evidence="2" type="ORF">PXEA_LOCUS4056</name>
</gene>
<feature type="compositionally biased region" description="Polar residues" evidence="1">
    <location>
        <begin position="267"/>
        <end position="279"/>
    </location>
</feature>
<proteinExistence type="predicted"/>
<dbReference type="EMBL" id="CAAALY010009502">
    <property type="protein sequence ID" value="VEL10616.1"/>
    <property type="molecule type" value="Genomic_DNA"/>
</dbReference>
<keyword evidence="3" id="KW-1185">Reference proteome</keyword>